<feature type="transmembrane region" description="Helical" evidence="8">
    <location>
        <begin position="7"/>
        <end position="28"/>
    </location>
</feature>
<evidence type="ECO:0000256" key="4">
    <source>
        <dbReference type="ARBA" id="ARBA00022519"/>
    </source>
</evidence>
<feature type="transmembrane region" description="Helical" evidence="8">
    <location>
        <begin position="54"/>
        <end position="76"/>
    </location>
</feature>
<proteinExistence type="inferred from homology"/>
<sequence>MYGYGWLLWAAGLVVGAILLLPVAYLLIRSLEAGPAGWENLVQGRTLLTLARTLGLALAVTGASLVIAVPLAWLTVRTDVPLRRLWSILTPLPLVMPSYVGAYLMVSALGPRGLVQQLLEGPLGIQRLPPIYGFPGALITLTFLSYPYLLLSARATLLRLDPALEEAARNLGDSAWRVFWRVTLPLMRPGLGAGSLLVALYALRDFGAVAIMRYDTFTRVIYVQYRSFDRSQAALLALLLVAVTLVLVLLEFRIQRRAAYYQGVSGTARPPSLVHLGRWRWPAFLFCAGVTFFALVLPALVLVYWLVRGLLAGETVNDLGLATWNSLLASGLAALVTTLAALPVAILVVRRPGRLSQLLERLTYSAFALPGIVIALALVFFGANHAPWLYQTLPMLLLAYCILFIPQAVGSLRASLLQIHPSIEEAARSLGRGPLSVFATVTLPLLRPGLLAGMSLVFLTAMKELPATLLLAPIGFKTLAIAVWSSVSEAFFAAAAAPALFIVLASSLPMALNILREERDD</sequence>
<feature type="transmembrane region" description="Helical" evidence="8">
    <location>
        <begin position="130"/>
        <end position="151"/>
    </location>
</feature>
<comment type="similarity">
    <text evidence="8">Belongs to the binding-protein-dependent transport system permease family.</text>
</comment>
<evidence type="ECO:0000256" key="1">
    <source>
        <dbReference type="ARBA" id="ARBA00004429"/>
    </source>
</evidence>
<feature type="transmembrane region" description="Helical" evidence="8">
    <location>
        <begin position="465"/>
        <end position="484"/>
    </location>
</feature>
<dbReference type="CDD" id="cd06261">
    <property type="entry name" value="TM_PBP2"/>
    <property type="match status" value="2"/>
</dbReference>
<keyword evidence="2 8" id="KW-0813">Transport</keyword>
<organism evidence="10 11">
    <name type="scientific">Litorilinea aerophila</name>
    <dbReference type="NCBI Taxonomy" id="1204385"/>
    <lineage>
        <taxon>Bacteria</taxon>
        <taxon>Bacillati</taxon>
        <taxon>Chloroflexota</taxon>
        <taxon>Caldilineae</taxon>
        <taxon>Caldilineales</taxon>
        <taxon>Caldilineaceae</taxon>
        <taxon>Litorilinea</taxon>
    </lineage>
</organism>
<keyword evidence="11" id="KW-1185">Reference proteome</keyword>
<evidence type="ECO:0000259" key="9">
    <source>
        <dbReference type="PROSITE" id="PS50928"/>
    </source>
</evidence>
<comment type="caution">
    <text evidence="10">The sequence shown here is derived from an EMBL/GenBank/DDBJ whole genome shotgun (WGS) entry which is preliminary data.</text>
</comment>
<evidence type="ECO:0000313" key="10">
    <source>
        <dbReference type="EMBL" id="TQE97272.1"/>
    </source>
</evidence>
<feature type="transmembrane region" description="Helical" evidence="8">
    <location>
        <begin position="283"/>
        <end position="307"/>
    </location>
</feature>
<dbReference type="AlphaFoldDB" id="A0A540VKM1"/>
<evidence type="ECO:0000256" key="2">
    <source>
        <dbReference type="ARBA" id="ARBA00022448"/>
    </source>
</evidence>
<keyword evidence="6 8" id="KW-1133">Transmembrane helix</keyword>
<keyword evidence="3" id="KW-1003">Cell membrane</keyword>
<feature type="transmembrane region" description="Helical" evidence="8">
    <location>
        <begin position="327"/>
        <end position="349"/>
    </location>
</feature>
<dbReference type="InterPro" id="IPR035906">
    <property type="entry name" value="MetI-like_sf"/>
</dbReference>
<feature type="transmembrane region" description="Helical" evidence="8">
    <location>
        <begin position="191"/>
        <end position="212"/>
    </location>
</feature>
<feature type="transmembrane region" description="Helical" evidence="8">
    <location>
        <begin position="232"/>
        <end position="250"/>
    </location>
</feature>
<dbReference type="Proteomes" id="UP000317371">
    <property type="component" value="Unassembled WGS sequence"/>
</dbReference>
<dbReference type="PROSITE" id="PS50928">
    <property type="entry name" value="ABC_TM1"/>
    <property type="match status" value="2"/>
</dbReference>
<name>A0A540VKM1_9CHLR</name>
<feature type="domain" description="ABC transmembrane type-1" evidence="9">
    <location>
        <begin position="323"/>
        <end position="513"/>
    </location>
</feature>
<dbReference type="InParanoid" id="A0A540VKM1"/>
<feature type="transmembrane region" description="Helical" evidence="8">
    <location>
        <begin position="491"/>
        <end position="515"/>
    </location>
</feature>
<dbReference type="PANTHER" id="PTHR43357">
    <property type="entry name" value="INNER MEMBRANE ABC TRANSPORTER PERMEASE PROTEIN YDCV"/>
    <property type="match status" value="1"/>
</dbReference>
<dbReference type="PANTHER" id="PTHR43357:SF3">
    <property type="entry name" value="FE(3+)-TRANSPORT SYSTEM PERMEASE PROTEIN FBPB 2"/>
    <property type="match status" value="1"/>
</dbReference>
<dbReference type="SUPFAM" id="SSF161098">
    <property type="entry name" value="MetI-like"/>
    <property type="match status" value="2"/>
</dbReference>
<keyword evidence="5 8" id="KW-0812">Transmembrane</keyword>
<feature type="domain" description="ABC transmembrane type-1" evidence="9">
    <location>
        <begin position="50"/>
        <end position="251"/>
    </location>
</feature>
<dbReference type="InterPro" id="IPR000515">
    <property type="entry name" value="MetI-like"/>
</dbReference>
<evidence type="ECO:0000256" key="8">
    <source>
        <dbReference type="RuleBase" id="RU363032"/>
    </source>
</evidence>
<feature type="transmembrane region" description="Helical" evidence="8">
    <location>
        <begin position="361"/>
        <end position="383"/>
    </location>
</feature>
<accession>A0A540VKM1</accession>
<dbReference type="GO" id="GO:0005886">
    <property type="term" value="C:plasma membrane"/>
    <property type="evidence" value="ECO:0007669"/>
    <property type="project" value="UniProtKB-SubCell"/>
</dbReference>
<feature type="transmembrane region" description="Helical" evidence="8">
    <location>
        <begin position="437"/>
        <end position="459"/>
    </location>
</feature>
<evidence type="ECO:0000256" key="3">
    <source>
        <dbReference type="ARBA" id="ARBA00022475"/>
    </source>
</evidence>
<feature type="transmembrane region" description="Helical" evidence="8">
    <location>
        <begin position="88"/>
        <end position="110"/>
    </location>
</feature>
<dbReference type="Gene3D" id="1.10.3720.10">
    <property type="entry name" value="MetI-like"/>
    <property type="match status" value="2"/>
</dbReference>
<keyword evidence="4" id="KW-0997">Cell inner membrane</keyword>
<reference evidence="10 11" key="1">
    <citation type="submission" date="2019-06" db="EMBL/GenBank/DDBJ databases">
        <title>Genome sequence of Litorilinea aerophila BAA-2444.</title>
        <authorList>
            <person name="Maclea K.S."/>
            <person name="Maurais E.G."/>
            <person name="Iannazzi L.C."/>
        </authorList>
    </citation>
    <scope>NUCLEOTIDE SEQUENCE [LARGE SCALE GENOMIC DNA]</scope>
    <source>
        <strain evidence="10 11">ATCC BAA-2444</strain>
    </source>
</reference>
<dbReference type="Pfam" id="PF00528">
    <property type="entry name" value="BPD_transp_1"/>
    <property type="match status" value="2"/>
</dbReference>
<protein>
    <submittedName>
        <fullName evidence="10">Iron ABC transporter permease</fullName>
    </submittedName>
</protein>
<evidence type="ECO:0000256" key="7">
    <source>
        <dbReference type="ARBA" id="ARBA00023136"/>
    </source>
</evidence>
<evidence type="ECO:0000256" key="5">
    <source>
        <dbReference type="ARBA" id="ARBA00022692"/>
    </source>
</evidence>
<dbReference type="GO" id="GO:0055085">
    <property type="term" value="P:transmembrane transport"/>
    <property type="evidence" value="ECO:0007669"/>
    <property type="project" value="InterPro"/>
</dbReference>
<evidence type="ECO:0000256" key="6">
    <source>
        <dbReference type="ARBA" id="ARBA00022989"/>
    </source>
</evidence>
<keyword evidence="7 8" id="KW-0472">Membrane</keyword>
<dbReference type="EMBL" id="VIGC01000004">
    <property type="protein sequence ID" value="TQE97272.1"/>
    <property type="molecule type" value="Genomic_DNA"/>
</dbReference>
<gene>
    <name evidence="10" type="ORF">FKZ61_03570</name>
</gene>
<dbReference type="OrthoDB" id="57323at2"/>
<evidence type="ECO:0000313" key="11">
    <source>
        <dbReference type="Proteomes" id="UP000317371"/>
    </source>
</evidence>
<comment type="subcellular location">
    <subcellularLocation>
        <location evidence="1">Cell inner membrane</location>
        <topology evidence="1">Multi-pass membrane protein</topology>
    </subcellularLocation>
    <subcellularLocation>
        <location evidence="8">Cell membrane</location>
        <topology evidence="8">Multi-pass membrane protein</topology>
    </subcellularLocation>
</comment>